<feature type="domain" description="DDE Tnp4" evidence="3">
    <location>
        <begin position="61"/>
        <end position="102"/>
    </location>
</feature>
<organism evidence="4 5">
    <name type="scientific">Mytilus galloprovincialis</name>
    <name type="common">Mediterranean mussel</name>
    <dbReference type="NCBI Taxonomy" id="29158"/>
    <lineage>
        <taxon>Eukaryota</taxon>
        <taxon>Metazoa</taxon>
        <taxon>Spiralia</taxon>
        <taxon>Lophotrochozoa</taxon>
        <taxon>Mollusca</taxon>
        <taxon>Bivalvia</taxon>
        <taxon>Autobranchia</taxon>
        <taxon>Pteriomorphia</taxon>
        <taxon>Mytilida</taxon>
        <taxon>Mytiloidea</taxon>
        <taxon>Mytilidae</taxon>
        <taxon>Mytilinae</taxon>
        <taxon>Mytilus</taxon>
    </lineage>
</organism>
<accession>A0A8B6FZ12</accession>
<evidence type="ECO:0000313" key="5">
    <source>
        <dbReference type="Proteomes" id="UP000596742"/>
    </source>
</evidence>
<dbReference type="Pfam" id="PF13359">
    <property type="entry name" value="DDE_Tnp_4"/>
    <property type="match status" value="1"/>
</dbReference>
<dbReference type="PRINTS" id="PR02086">
    <property type="entry name" value="PUTNUCHARBI1"/>
</dbReference>
<comment type="cofactor">
    <cofactor evidence="1">
        <name>a divalent metal cation</name>
        <dbReference type="ChEBI" id="CHEBI:60240"/>
    </cofactor>
</comment>
<comment type="caution">
    <text evidence="4">The sequence shown here is derived from an EMBL/GenBank/DDBJ whole genome shotgun (WGS) entry which is preliminary data.</text>
</comment>
<keyword evidence="5" id="KW-1185">Reference proteome</keyword>
<dbReference type="InterPro" id="IPR026103">
    <property type="entry name" value="HARBI1_animal"/>
</dbReference>
<dbReference type="GO" id="GO:0046872">
    <property type="term" value="F:metal ion binding"/>
    <property type="evidence" value="ECO:0007669"/>
    <property type="project" value="UniProtKB-KW"/>
</dbReference>
<gene>
    <name evidence="4" type="ORF">MGAL_10B030916</name>
</gene>
<sequence length="104" mass="11489">MRSIADLFDTAKSSVHNSVVNITGILASLKSDYINWPFDDYRETALSFQTRGNFPGVLGAIDGTQIAINAPEDNQKDYLNRKMSHSVILQAVCNSRGLFTDCFA</sequence>
<evidence type="ECO:0000313" key="4">
    <source>
        <dbReference type="EMBL" id="VDI56305.1"/>
    </source>
</evidence>
<keyword evidence="2" id="KW-0479">Metal-binding</keyword>
<evidence type="ECO:0000256" key="2">
    <source>
        <dbReference type="ARBA" id="ARBA00022723"/>
    </source>
</evidence>
<dbReference type="EMBL" id="UYJE01007595">
    <property type="protein sequence ID" value="VDI56305.1"/>
    <property type="molecule type" value="Genomic_DNA"/>
</dbReference>
<protein>
    <recommendedName>
        <fullName evidence="3">DDE Tnp4 domain-containing protein</fullName>
    </recommendedName>
</protein>
<feature type="non-terminal residue" evidence="4">
    <location>
        <position position="1"/>
    </location>
</feature>
<dbReference type="Proteomes" id="UP000596742">
    <property type="component" value="Unassembled WGS sequence"/>
</dbReference>
<proteinExistence type="predicted"/>
<evidence type="ECO:0000259" key="3">
    <source>
        <dbReference type="Pfam" id="PF13359"/>
    </source>
</evidence>
<name>A0A8B6FZ12_MYTGA</name>
<dbReference type="OrthoDB" id="5983017at2759"/>
<reference evidence="4" key="1">
    <citation type="submission" date="2018-11" db="EMBL/GenBank/DDBJ databases">
        <authorList>
            <person name="Alioto T."/>
            <person name="Alioto T."/>
        </authorList>
    </citation>
    <scope>NUCLEOTIDE SEQUENCE</scope>
</reference>
<dbReference type="AlphaFoldDB" id="A0A8B6FZ12"/>
<dbReference type="InterPro" id="IPR027806">
    <property type="entry name" value="HARBI1_dom"/>
</dbReference>
<evidence type="ECO:0000256" key="1">
    <source>
        <dbReference type="ARBA" id="ARBA00001968"/>
    </source>
</evidence>